<dbReference type="UniPathway" id="UPA00219"/>
<keyword evidence="5 6" id="KW-0961">Cell wall biogenesis/degradation</keyword>
<comment type="caution">
    <text evidence="6">Lacks conserved residue(s) required for the propagation of feature annotation.</text>
</comment>
<evidence type="ECO:0000256" key="6">
    <source>
        <dbReference type="PROSITE-ProRule" id="PRU01373"/>
    </source>
</evidence>
<dbReference type="PATRIC" id="fig|1423812.3.peg.2385"/>
<dbReference type="AlphaFoldDB" id="A0A0R1Q0I1"/>
<accession>A0A0R1Q0I1</accession>
<dbReference type="GO" id="GO:0071555">
    <property type="term" value="P:cell wall organization"/>
    <property type="evidence" value="ECO:0007669"/>
    <property type="project" value="UniProtKB-UniRule"/>
</dbReference>
<dbReference type="PROSITE" id="PS52029">
    <property type="entry name" value="LD_TPASE"/>
    <property type="match status" value="1"/>
</dbReference>
<dbReference type="GO" id="GO:0071972">
    <property type="term" value="F:peptidoglycan L,D-transpeptidase activity"/>
    <property type="evidence" value="ECO:0007669"/>
    <property type="project" value="TreeGrafter"/>
</dbReference>
<name>A0A0R1Q0I1_9LACO</name>
<comment type="pathway">
    <text evidence="1 6">Cell wall biogenesis; peptidoglycan biosynthesis.</text>
</comment>
<dbReference type="InterPro" id="IPR050979">
    <property type="entry name" value="LD-transpeptidase"/>
</dbReference>
<dbReference type="GO" id="GO:0016740">
    <property type="term" value="F:transferase activity"/>
    <property type="evidence" value="ECO:0007669"/>
    <property type="project" value="UniProtKB-KW"/>
</dbReference>
<dbReference type="PANTHER" id="PTHR30582:SF2">
    <property type="entry name" value="L,D-TRANSPEPTIDASE YCIB-RELATED"/>
    <property type="match status" value="1"/>
</dbReference>
<dbReference type="GO" id="GO:0018104">
    <property type="term" value="P:peptidoglycan-protein cross-linking"/>
    <property type="evidence" value="ECO:0007669"/>
    <property type="project" value="TreeGrafter"/>
</dbReference>
<dbReference type="GO" id="GO:0008360">
    <property type="term" value="P:regulation of cell shape"/>
    <property type="evidence" value="ECO:0007669"/>
    <property type="project" value="UniProtKB-UniRule"/>
</dbReference>
<evidence type="ECO:0000256" key="4">
    <source>
        <dbReference type="ARBA" id="ARBA00022984"/>
    </source>
</evidence>
<proteinExistence type="predicted"/>
<reference evidence="8 9" key="1">
    <citation type="journal article" date="2015" name="Genome Announc.">
        <title>Expanding the biotechnology potential of lactobacilli through comparative genomics of 213 strains and associated genera.</title>
        <authorList>
            <person name="Sun Z."/>
            <person name="Harris H.M."/>
            <person name="McCann A."/>
            <person name="Guo C."/>
            <person name="Argimon S."/>
            <person name="Zhang W."/>
            <person name="Yang X."/>
            <person name="Jeffery I.B."/>
            <person name="Cooney J.C."/>
            <person name="Kagawa T.F."/>
            <person name="Liu W."/>
            <person name="Song Y."/>
            <person name="Salvetti E."/>
            <person name="Wrobel A."/>
            <person name="Rasinkangas P."/>
            <person name="Parkhill J."/>
            <person name="Rea M.C."/>
            <person name="O'Sullivan O."/>
            <person name="Ritari J."/>
            <person name="Douillard F.P."/>
            <person name="Paul Ross R."/>
            <person name="Yang R."/>
            <person name="Briner A.E."/>
            <person name="Felis G.E."/>
            <person name="de Vos W.M."/>
            <person name="Barrangou R."/>
            <person name="Klaenhammer T.R."/>
            <person name="Caufield P.W."/>
            <person name="Cui Y."/>
            <person name="Zhang H."/>
            <person name="O'Toole P.W."/>
        </authorList>
    </citation>
    <scope>NUCLEOTIDE SEQUENCE [LARGE SCALE GENOMIC DNA]</scope>
    <source>
        <strain evidence="8 9">DSM 19971</strain>
    </source>
</reference>
<evidence type="ECO:0000313" key="8">
    <source>
        <dbReference type="EMBL" id="KRL37982.1"/>
    </source>
</evidence>
<feature type="domain" description="L,D-TPase catalytic" evidence="7">
    <location>
        <begin position="81"/>
        <end position="214"/>
    </location>
</feature>
<dbReference type="STRING" id="1423812.FD20_GL002242"/>
<evidence type="ECO:0000313" key="9">
    <source>
        <dbReference type="Proteomes" id="UP000051155"/>
    </source>
</evidence>
<dbReference type="OrthoDB" id="177750at2"/>
<evidence type="ECO:0000256" key="1">
    <source>
        <dbReference type="ARBA" id="ARBA00004752"/>
    </source>
</evidence>
<dbReference type="PANTHER" id="PTHR30582">
    <property type="entry name" value="L,D-TRANSPEPTIDASE"/>
    <property type="match status" value="1"/>
</dbReference>
<organism evidence="8 9">
    <name type="scientific">Liquorilactobacillus uvarum DSM 19971</name>
    <dbReference type="NCBI Taxonomy" id="1423812"/>
    <lineage>
        <taxon>Bacteria</taxon>
        <taxon>Bacillati</taxon>
        <taxon>Bacillota</taxon>
        <taxon>Bacilli</taxon>
        <taxon>Lactobacillales</taxon>
        <taxon>Lactobacillaceae</taxon>
        <taxon>Liquorilactobacillus</taxon>
    </lineage>
</organism>
<dbReference type="InterPro" id="IPR038063">
    <property type="entry name" value="Transpep_catalytic_dom"/>
</dbReference>
<evidence type="ECO:0000256" key="5">
    <source>
        <dbReference type="ARBA" id="ARBA00023316"/>
    </source>
</evidence>
<dbReference type="SUPFAM" id="SSF141523">
    <property type="entry name" value="L,D-transpeptidase catalytic domain-like"/>
    <property type="match status" value="1"/>
</dbReference>
<dbReference type="Gene3D" id="2.40.440.10">
    <property type="entry name" value="L,D-transpeptidase catalytic domain-like"/>
    <property type="match status" value="1"/>
</dbReference>
<gene>
    <name evidence="8" type="ORF">FD20_GL002242</name>
</gene>
<keyword evidence="9" id="KW-1185">Reference proteome</keyword>
<dbReference type="InterPro" id="IPR005490">
    <property type="entry name" value="LD_TPept_cat_dom"/>
</dbReference>
<evidence type="ECO:0000256" key="2">
    <source>
        <dbReference type="ARBA" id="ARBA00022679"/>
    </source>
</evidence>
<dbReference type="Pfam" id="PF03734">
    <property type="entry name" value="YkuD"/>
    <property type="match status" value="1"/>
</dbReference>
<evidence type="ECO:0000256" key="3">
    <source>
        <dbReference type="ARBA" id="ARBA00022960"/>
    </source>
</evidence>
<sequence>MSKKKVLAWLIAIMLVCFAGWSVVHVKQAEKKNSIKLEKAAKKKAELKKKGIKNLDMRRPISWRKSSEKIDYPNIDLVEHFWIEVSTKKQRVYLKSGQKTIYTMYASISSPQKRSKDVKALPKGTFYIQDQRGKFFYNPVSGEGAKYWVSWKGKGVHMFHSVPTDENKNYRRDEAGKLGKKGQNVNTHGNIRLSIADAKWMSGQVPKGTKVVIH</sequence>
<dbReference type="CDD" id="cd16913">
    <property type="entry name" value="YkuD_like"/>
    <property type="match status" value="1"/>
</dbReference>
<protein>
    <recommendedName>
        <fullName evidence="7">L,D-TPase catalytic domain-containing protein</fullName>
    </recommendedName>
</protein>
<dbReference type="GO" id="GO:0005576">
    <property type="term" value="C:extracellular region"/>
    <property type="evidence" value="ECO:0007669"/>
    <property type="project" value="TreeGrafter"/>
</dbReference>
<evidence type="ECO:0000259" key="7">
    <source>
        <dbReference type="PROSITE" id="PS52029"/>
    </source>
</evidence>
<dbReference type="EMBL" id="AZEG01000007">
    <property type="protein sequence ID" value="KRL37982.1"/>
    <property type="molecule type" value="Genomic_DNA"/>
</dbReference>
<dbReference type="RefSeq" id="WP_057736462.1">
    <property type="nucleotide sequence ID" value="NZ_AZEG01000007.1"/>
</dbReference>
<keyword evidence="4 6" id="KW-0573">Peptidoglycan synthesis</keyword>
<dbReference type="Proteomes" id="UP000051155">
    <property type="component" value="Unassembled WGS sequence"/>
</dbReference>
<keyword evidence="2" id="KW-0808">Transferase</keyword>
<keyword evidence="3 6" id="KW-0133">Cell shape</keyword>
<comment type="caution">
    <text evidence="8">The sequence shown here is derived from an EMBL/GenBank/DDBJ whole genome shotgun (WGS) entry which is preliminary data.</text>
</comment>